<protein>
    <submittedName>
        <fullName evidence="1">DUF3606 domain-containing protein</fullName>
    </submittedName>
</protein>
<dbReference type="Pfam" id="PF12244">
    <property type="entry name" value="DUF3606"/>
    <property type="match status" value="1"/>
</dbReference>
<dbReference type="EMBL" id="JBHUPA010000037">
    <property type="protein sequence ID" value="MFD2965486.1"/>
    <property type="molecule type" value="Genomic_DNA"/>
</dbReference>
<keyword evidence="2" id="KW-1185">Reference proteome</keyword>
<evidence type="ECO:0000313" key="2">
    <source>
        <dbReference type="Proteomes" id="UP001597560"/>
    </source>
</evidence>
<proteinExistence type="predicted"/>
<dbReference type="RefSeq" id="WP_289553357.1">
    <property type="nucleotide sequence ID" value="NZ_JBHUPA010000037.1"/>
</dbReference>
<name>A0ABW6BBT5_9SPHI</name>
<dbReference type="Proteomes" id="UP001597560">
    <property type="component" value="Unassembled WGS sequence"/>
</dbReference>
<evidence type="ECO:0000313" key="1">
    <source>
        <dbReference type="EMBL" id="MFD2965486.1"/>
    </source>
</evidence>
<sequence>MADDKSKRDGRDRSRVAGDERYEIDYLVKELGVSRADVEDAIKAVGNDREKIIKHLKK</sequence>
<accession>A0ABW6BBT5</accession>
<dbReference type="InterPro" id="IPR022037">
    <property type="entry name" value="DUF3606"/>
</dbReference>
<comment type="caution">
    <text evidence="1">The sequence shown here is derived from an EMBL/GenBank/DDBJ whole genome shotgun (WGS) entry which is preliminary data.</text>
</comment>
<gene>
    <name evidence="1" type="ORF">ACFS6J_27050</name>
</gene>
<reference evidence="2" key="1">
    <citation type="journal article" date="2019" name="Int. J. Syst. Evol. Microbiol.">
        <title>The Global Catalogue of Microorganisms (GCM) 10K type strain sequencing project: providing services to taxonomists for standard genome sequencing and annotation.</title>
        <authorList>
            <consortium name="The Broad Institute Genomics Platform"/>
            <consortium name="The Broad Institute Genome Sequencing Center for Infectious Disease"/>
            <person name="Wu L."/>
            <person name="Ma J."/>
        </authorList>
    </citation>
    <scope>NUCLEOTIDE SEQUENCE [LARGE SCALE GENOMIC DNA]</scope>
    <source>
        <strain evidence="2">KCTC 23098</strain>
    </source>
</reference>
<organism evidence="1 2">
    <name type="scientific">Olivibacter jilunii</name>
    <dbReference type="NCBI Taxonomy" id="985016"/>
    <lineage>
        <taxon>Bacteria</taxon>
        <taxon>Pseudomonadati</taxon>
        <taxon>Bacteroidota</taxon>
        <taxon>Sphingobacteriia</taxon>
        <taxon>Sphingobacteriales</taxon>
        <taxon>Sphingobacteriaceae</taxon>
        <taxon>Olivibacter</taxon>
    </lineage>
</organism>